<name>A0AAV9UTX4_9PEZI</name>
<dbReference type="SUPFAM" id="SSF55486">
    <property type="entry name" value="Metalloproteases ('zincins'), catalytic domain"/>
    <property type="match status" value="1"/>
</dbReference>
<dbReference type="Gene3D" id="3.40.390.10">
    <property type="entry name" value="Collagenase (Catalytic Domain)"/>
    <property type="match status" value="1"/>
</dbReference>
<evidence type="ECO:0000256" key="1">
    <source>
        <dbReference type="SAM" id="SignalP"/>
    </source>
</evidence>
<feature type="chain" id="PRO_5043821723" evidence="1">
    <location>
        <begin position="16"/>
        <end position="354"/>
    </location>
</feature>
<reference evidence="2 3" key="1">
    <citation type="submission" date="2019-10" db="EMBL/GenBank/DDBJ databases">
        <authorList>
            <person name="Palmer J.M."/>
        </authorList>
    </citation>
    <scope>NUCLEOTIDE SEQUENCE [LARGE SCALE GENOMIC DNA]</scope>
    <source>
        <strain evidence="2 3">TWF730</strain>
    </source>
</reference>
<organism evidence="2 3">
    <name type="scientific">Orbilia blumenaviensis</name>
    <dbReference type="NCBI Taxonomy" id="1796055"/>
    <lineage>
        <taxon>Eukaryota</taxon>
        <taxon>Fungi</taxon>
        <taxon>Dikarya</taxon>
        <taxon>Ascomycota</taxon>
        <taxon>Pezizomycotina</taxon>
        <taxon>Orbiliomycetes</taxon>
        <taxon>Orbiliales</taxon>
        <taxon>Orbiliaceae</taxon>
        <taxon>Orbilia</taxon>
    </lineage>
</organism>
<keyword evidence="1" id="KW-0732">Signal</keyword>
<dbReference type="InterPro" id="IPR024079">
    <property type="entry name" value="MetalloPept_cat_dom_sf"/>
</dbReference>
<dbReference type="EMBL" id="JAVHNS010000008">
    <property type="protein sequence ID" value="KAK6345876.1"/>
    <property type="molecule type" value="Genomic_DNA"/>
</dbReference>
<dbReference type="AlphaFoldDB" id="A0AAV9UTX4"/>
<feature type="signal peptide" evidence="1">
    <location>
        <begin position="1"/>
        <end position="15"/>
    </location>
</feature>
<evidence type="ECO:0000313" key="3">
    <source>
        <dbReference type="Proteomes" id="UP001373714"/>
    </source>
</evidence>
<proteinExistence type="predicted"/>
<evidence type="ECO:0000313" key="2">
    <source>
        <dbReference type="EMBL" id="KAK6345876.1"/>
    </source>
</evidence>
<sequence length="354" mass="40188">MGLTIVSLLKASVAAIAIFGNSAWSYPGELPDNTTTKFFKRQLPTDHWQRKVSNRCTAAQELAERVGWAEAGILANALHNWKPGGKHQNVMDYYMGAASRKTKPDPNLQERVQNNINRQFKIHSGEPPKHTFVYTYCDEQDAPSDWLDECKQQYGKRSCCRPETLAYSWDSIGWLWNNHMVVLCPSYFESLTLSEQVRRLNARWREDPSVAYNIFNMYLNQGETYLHESFHWRNTVSQPRIIDVDNVYGPEDVAALAREGTDKPTINADSYTIAATAAFMVETYELLDVPKPYNDGPAAAVPPRRNPRVNLGNRSVPSIWFGLLPGSPPRTEQKNFHTVQGAALNLERDYSSKT</sequence>
<gene>
    <name evidence="2" type="ORF">TWF730_010219</name>
</gene>
<comment type="caution">
    <text evidence="2">The sequence shown here is derived from an EMBL/GenBank/DDBJ whole genome shotgun (WGS) entry which is preliminary data.</text>
</comment>
<protein>
    <submittedName>
        <fullName evidence="2">Uncharacterized protein</fullName>
    </submittedName>
</protein>
<dbReference type="GO" id="GO:0008237">
    <property type="term" value="F:metallopeptidase activity"/>
    <property type="evidence" value="ECO:0007669"/>
    <property type="project" value="InterPro"/>
</dbReference>
<keyword evidence="3" id="KW-1185">Reference proteome</keyword>
<accession>A0AAV9UTX4</accession>
<dbReference type="Proteomes" id="UP001373714">
    <property type="component" value="Unassembled WGS sequence"/>
</dbReference>